<sequence length="726" mass="80877">MLLAPLPPPFSRPHWLSFASHALPLDRLALERHLAELGLVINVPEPAVICRPCGYALQPTGACVTRHLAEKHAVPKRLRAGLSPFVDSLRLPDPNTLSLRSDWSQGHPHLASHIGVACRHCSYWTTSLDLVTRHLANTHGRRGRNQGRRGRGDWLRDEIFQDVTDGSGGSGLPDLALYTNWMRRTGWLETFDGASRDVLVRLTLPPGSIERGGDSLRLSAPGSKTRIWSSRKDKDRLGWIASALHGLQARCEDTARHTDLVGRQTIARAYWRLFLRFLCFSFRLWRLLEATRASLCRRSLTWDQHLALQAAWLALGDPPPRDEQQMEPGSCSGSESEDSGYDDSPSSEPITTTTAKDIPVSIRSSSTSVPRQGGTIDEDLGILGVSDDEDTDKDNSTSNDEGGYDDNDDNDDNDNNDTEFAVGEEEAAATSDQYYQDILLQLAKSLVTEPFRDGMSTDGSTFERPSRYTPKLSALIYYARLILLETTLPRRSHDHIQIPTRPRQGQLERLNKVRAKAFCLGSQAPVGELLSLRNYGRKLARADGPAFHVRWSDDGQVLSWDNGSLSISQFRALSHSLLESVSSSTRCLMMSMTAKGYSFVVELANHLADAFLALSELQLLTLIHLTGGQAARAMELLYLEHCNGVSTSRGIYVYGGSFFLVTRHTKARTMTNNEFQVARVLPDAVGRILYQYLRCYGIDLDSLLLFCSSTRVYRQLSITITEKHVQ</sequence>
<feature type="region of interest" description="Disordered" evidence="1">
    <location>
        <begin position="316"/>
        <end position="418"/>
    </location>
</feature>
<evidence type="ECO:0008006" key="4">
    <source>
        <dbReference type="Google" id="ProtNLM"/>
    </source>
</evidence>
<feature type="compositionally biased region" description="Acidic residues" evidence="1">
    <location>
        <begin position="376"/>
        <end position="392"/>
    </location>
</feature>
<dbReference type="Pfam" id="PF12013">
    <property type="entry name" value="OrsD"/>
    <property type="match status" value="1"/>
</dbReference>
<dbReference type="Proteomes" id="UP001303889">
    <property type="component" value="Unassembled WGS sequence"/>
</dbReference>
<reference evidence="2" key="2">
    <citation type="submission" date="2023-05" db="EMBL/GenBank/DDBJ databases">
        <authorList>
            <consortium name="Lawrence Berkeley National Laboratory"/>
            <person name="Steindorff A."/>
            <person name="Hensen N."/>
            <person name="Bonometti L."/>
            <person name="Westerberg I."/>
            <person name="Brannstrom I.O."/>
            <person name="Guillou S."/>
            <person name="Cros-Aarteil S."/>
            <person name="Calhoun S."/>
            <person name="Haridas S."/>
            <person name="Kuo A."/>
            <person name="Mondo S."/>
            <person name="Pangilinan J."/>
            <person name="Riley R."/>
            <person name="Labutti K."/>
            <person name="Andreopoulos B."/>
            <person name="Lipzen A."/>
            <person name="Chen C."/>
            <person name="Yanf M."/>
            <person name="Daum C."/>
            <person name="Ng V."/>
            <person name="Clum A."/>
            <person name="Ohm R."/>
            <person name="Martin F."/>
            <person name="Silar P."/>
            <person name="Natvig D."/>
            <person name="Lalanne C."/>
            <person name="Gautier V."/>
            <person name="Ament-Velasquez S.L."/>
            <person name="Kruys A."/>
            <person name="Hutchinson M.I."/>
            <person name="Powell A.J."/>
            <person name="Barry K."/>
            <person name="Miller A.N."/>
            <person name="Grigoriev I.V."/>
            <person name="Debuchy R."/>
            <person name="Gladieux P."/>
            <person name="Thoren M.H."/>
            <person name="Johannesson H."/>
        </authorList>
    </citation>
    <scope>NUCLEOTIDE SEQUENCE</scope>
    <source>
        <strain evidence="2">CBS 103.79</strain>
    </source>
</reference>
<feature type="compositionally biased region" description="Acidic residues" evidence="1">
    <location>
        <begin position="402"/>
        <end position="418"/>
    </location>
</feature>
<evidence type="ECO:0000313" key="3">
    <source>
        <dbReference type="Proteomes" id="UP001303889"/>
    </source>
</evidence>
<evidence type="ECO:0000313" key="2">
    <source>
        <dbReference type="EMBL" id="KAK3898244.1"/>
    </source>
</evidence>
<dbReference type="EMBL" id="MU855972">
    <property type="protein sequence ID" value="KAK3898244.1"/>
    <property type="molecule type" value="Genomic_DNA"/>
</dbReference>
<proteinExistence type="predicted"/>
<name>A0AAN6MDN4_9PEZI</name>
<protein>
    <recommendedName>
        <fullName evidence="4">C2H2-type domain-containing protein</fullName>
    </recommendedName>
</protein>
<evidence type="ECO:0000256" key="1">
    <source>
        <dbReference type="SAM" id="MobiDB-lite"/>
    </source>
</evidence>
<accession>A0AAN6MDN4</accession>
<dbReference type="AlphaFoldDB" id="A0AAN6MDN4"/>
<dbReference type="InterPro" id="IPR022698">
    <property type="entry name" value="OrsD"/>
</dbReference>
<organism evidence="2 3">
    <name type="scientific">Staphylotrichum tortipilum</name>
    <dbReference type="NCBI Taxonomy" id="2831512"/>
    <lineage>
        <taxon>Eukaryota</taxon>
        <taxon>Fungi</taxon>
        <taxon>Dikarya</taxon>
        <taxon>Ascomycota</taxon>
        <taxon>Pezizomycotina</taxon>
        <taxon>Sordariomycetes</taxon>
        <taxon>Sordariomycetidae</taxon>
        <taxon>Sordariales</taxon>
        <taxon>Chaetomiaceae</taxon>
        <taxon>Staphylotrichum</taxon>
    </lineage>
</organism>
<keyword evidence="3" id="KW-1185">Reference proteome</keyword>
<reference evidence="2" key="1">
    <citation type="journal article" date="2023" name="Mol. Phylogenet. Evol.">
        <title>Genome-scale phylogeny and comparative genomics of the fungal order Sordariales.</title>
        <authorList>
            <person name="Hensen N."/>
            <person name="Bonometti L."/>
            <person name="Westerberg I."/>
            <person name="Brannstrom I.O."/>
            <person name="Guillou S."/>
            <person name="Cros-Aarteil S."/>
            <person name="Calhoun S."/>
            <person name="Haridas S."/>
            <person name="Kuo A."/>
            <person name="Mondo S."/>
            <person name="Pangilinan J."/>
            <person name="Riley R."/>
            <person name="LaButti K."/>
            <person name="Andreopoulos B."/>
            <person name="Lipzen A."/>
            <person name="Chen C."/>
            <person name="Yan M."/>
            <person name="Daum C."/>
            <person name="Ng V."/>
            <person name="Clum A."/>
            <person name="Steindorff A."/>
            <person name="Ohm R.A."/>
            <person name="Martin F."/>
            <person name="Silar P."/>
            <person name="Natvig D.O."/>
            <person name="Lalanne C."/>
            <person name="Gautier V."/>
            <person name="Ament-Velasquez S.L."/>
            <person name="Kruys A."/>
            <person name="Hutchinson M.I."/>
            <person name="Powell A.J."/>
            <person name="Barry K."/>
            <person name="Miller A.N."/>
            <person name="Grigoriev I.V."/>
            <person name="Debuchy R."/>
            <person name="Gladieux P."/>
            <person name="Hiltunen Thoren M."/>
            <person name="Johannesson H."/>
        </authorList>
    </citation>
    <scope>NUCLEOTIDE SEQUENCE</scope>
    <source>
        <strain evidence="2">CBS 103.79</strain>
    </source>
</reference>
<gene>
    <name evidence="2" type="ORF">C8A05DRAFT_47376</name>
</gene>
<comment type="caution">
    <text evidence="2">The sequence shown here is derived from an EMBL/GenBank/DDBJ whole genome shotgun (WGS) entry which is preliminary data.</text>
</comment>